<dbReference type="RefSeq" id="WP_172156045.1">
    <property type="nucleotide sequence ID" value="NZ_CP053564.1"/>
</dbReference>
<evidence type="ECO:0008006" key="3">
    <source>
        <dbReference type="Google" id="ProtNLM"/>
    </source>
</evidence>
<gene>
    <name evidence="1" type="ORF">HOP40_07615</name>
</gene>
<dbReference type="Proteomes" id="UP000505377">
    <property type="component" value="Chromosome"/>
</dbReference>
<dbReference type="KEGG" id="pbro:HOP40_07615"/>
<sequence>MVYAFTQDVPIDAGLYRRIVDELGPEPIDGQLLHLCVRREDGGLRYIDVWESAEHCARAFDERIHPAVERAFGGARPSGEPVVHHLDVLDATGLLLQAPR</sequence>
<organism evidence="1 2">
    <name type="scientific">Pseudonocardia broussonetiae</name>
    <dbReference type="NCBI Taxonomy" id="2736640"/>
    <lineage>
        <taxon>Bacteria</taxon>
        <taxon>Bacillati</taxon>
        <taxon>Actinomycetota</taxon>
        <taxon>Actinomycetes</taxon>
        <taxon>Pseudonocardiales</taxon>
        <taxon>Pseudonocardiaceae</taxon>
        <taxon>Pseudonocardia</taxon>
    </lineage>
</organism>
<evidence type="ECO:0000313" key="1">
    <source>
        <dbReference type="EMBL" id="QJY45686.1"/>
    </source>
</evidence>
<proteinExistence type="predicted"/>
<dbReference type="EMBL" id="CP053564">
    <property type="protein sequence ID" value="QJY45686.1"/>
    <property type="molecule type" value="Genomic_DNA"/>
</dbReference>
<reference evidence="1 2" key="1">
    <citation type="submission" date="2020-05" db="EMBL/GenBank/DDBJ databases">
        <authorList>
            <person name="Mo P."/>
        </authorList>
    </citation>
    <scope>NUCLEOTIDE SEQUENCE [LARGE SCALE GENOMIC DNA]</scope>
    <source>
        <strain evidence="1 2">Gen01</strain>
    </source>
</reference>
<protein>
    <recommendedName>
        <fullName evidence="3">ABM domain-containing protein</fullName>
    </recommendedName>
</protein>
<accession>A0A6M6JDM4</accession>
<keyword evidence="2" id="KW-1185">Reference proteome</keyword>
<dbReference type="AlphaFoldDB" id="A0A6M6JDM4"/>
<name>A0A6M6JDM4_9PSEU</name>
<evidence type="ECO:0000313" key="2">
    <source>
        <dbReference type="Proteomes" id="UP000505377"/>
    </source>
</evidence>